<evidence type="ECO:0000313" key="2">
    <source>
        <dbReference type="Proteomes" id="UP000441717"/>
    </source>
</evidence>
<dbReference type="AlphaFoldDB" id="A0A6N7IQ54"/>
<protein>
    <submittedName>
        <fullName evidence="1">Uncharacterized protein</fullName>
    </submittedName>
</protein>
<keyword evidence="2" id="KW-1185">Reference proteome</keyword>
<organism evidence="1 2">
    <name type="scientific">Desulfofundulus thermobenzoicus</name>
    <dbReference type="NCBI Taxonomy" id="29376"/>
    <lineage>
        <taxon>Bacteria</taxon>
        <taxon>Bacillati</taxon>
        <taxon>Bacillota</taxon>
        <taxon>Clostridia</taxon>
        <taxon>Eubacteriales</taxon>
        <taxon>Peptococcaceae</taxon>
        <taxon>Desulfofundulus</taxon>
    </lineage>
</organism>
<dbReference type="OrthoDB" id="9762883at2"/>
<dbReference type="EMBL" id="WHYR01000006">
    <property type="protein sequence ID" value="MQL51338.1"/>
    <property type="molecule type" value="Genomic_DNA"/>
</dbReference>
<dbReference type="RefSeq" id="WP_152945263.1">
    <property type="nucleotide sequence ID" value="NZ_WHYR01000006.1"/>
</dbReference>
<accession>A0A6N7IQ54</accession>
<comment type="caution">
    <text evidence="1">The sequence shown here is derived from an EMBL/GenBank/DDBJ whole genome shotgun (WGS) entry which is preliminary data.</text>
</comment>
<proteinExistence type="predicted"/>
<evidence type="ECO:0000313" key="1">
    <source>
        <dbReference type="EMBL" id="MQL51338.1"/>
    </source>
</evidence>
<reference evidence="1 2" key="1">
    <citation type="submission" date="2019-10" db="EMBL/GenBank/DDBJ databases">
        <title>Comparative genomics of sulfur disproportionating microorganisms.</title>
        <authorList>
            <person name="Ward L.M."/>
            <person name="Bertran E."/>
            <person name="Johnston D."/>
        </authorList>
    </citation>
    <scope>NUCLEOTIDE SEQUENCE [LARGE SCALE GENOMIC DNA]</scope>
    <source>
        <strain evidence="1 2">DSM 14055</strain>
    </source>
</reference>
<gene>
    <name evidence="1" type="ORF">GFC01_03480</name>
</gene>
<dbReference type="Proteomes" id="UP000441717">
    <property type="component" value="Unassembled WGS sequence"/>
</dbReference>
<sequence length="86" mass="9497">MYNLSLGREKEAGKLVTEPGLLEQARKYGLVQKPPGQGWLLELPDPRAEQSGPLTVVSGSAQGVTVEFVQRDGQWLASKIYRKEKS</sequence>
<name>A0A6N7IQ54_9FIRM</name>